<keyword evidence="1" id="KW-0472">Membrane</keyword>
<dbReference type="AlphaFoldDB" id="H1SID7"/>
<keyword evidence="1" id="KW-1133">Transmembrane helix</keyword>
<sequence>MAIGVLFDYDMTKIHRIRYFSLSLFYALAPQCLEPCFLILRMTSRKVKTPSIIQHQD</sequence>
<evidence type="ECO:0000256" key="1">
    <source>
        <dbReference type="SAM" id="Phobius"/>
    </source>
</evidence>
<gene>
    <name evidence="2" type="ORF">OR16_41289</name>
</gene>
<dbReference type="EMBL" id="AHJE01000199">
    <property type="protein sequence ID" value="EHP37722.1"/>
    <property type="molecule type" value="Genomic_DNA"/>
</dbReference>
<evidence type="ECO:0000313" key="2">
    <source>
        <dbReference type="EMBL" id="EHP37722.1"/>
    </source>
</evidence>
<feature type="transmembrane region" description="Helical" evidence="1">
    <location>
        <begin position="20"/>
        <end position="40"/>
    </location>
</feature>
<evidence type="ECO:0000313" key="3">
    <source>
        <dbReference type="Proteomes" id="UP000005808"/>
    </source>
</evidence>
<name>H1SID7_9BURK</name>
<protein>
    <submittedName>
        <fullName evidence="2">Uncharacterized protein</fullName>
    </submittedName>
</protein>
<keyword evidence="1" id="KW-0812">Transmembrane</keyword>
<organism evidence="2 3">
    <name type="scientific">Cupriavidus basilensis OR16</name>
    <dbReference type="NCBI Taxonomy" id="1127483"/>
    <lineage>
        <taxon>Bacteria</taxon>
        <taxon>Pseudomonadati</taxon>
        <taxon>Pseudomonadota</taxon>
        <taxon>Betaproteobacteria</taxon>
        <taxon>Burkholderiales</taxon>
        <taxon>Burkholderiaceae</taxon>
        <taxon>Cupriavidus</taxon>
    </lineage>
</organism>
<accession>H1SID7</accession>
<proteinExistence type="predicted"/>
<reference evidence="2 3" key="1">
    <citation type="journal article" date="2012" name="J. Bacteriol.">
        <title>De Novo Genome Project of Cupriavidus basilensis OR16.</title>
        <authorList>
            <person name="Cserhati M."/>
            <person name="Kriszt B."/>
            <person name="Szoboszlay S."/>
            <person name="Toth A."/>
            <person name="Szabo I."/>
            <person name="Tancsics A."/>
            <person name="Nagy I."/>
            <person name="Horvath B."/>
            <person name="Nagy I."/>
            <person name="Kukolya J."/>
        </authorList>
    </citation>
    <scope>NUCLEOTIDE SEQUENCE [LARGE SCALE GENOMIC DNA]</scope>
    <source>
        <strain evidence="2 3">OR16</strain>
    </source>
</reference>
<dbReference type="Proteomes" id="UP000005808">
    <property type="component" value="Unassembled WGS sequence"/>
</dbReference>
<comment type="caution">
    <text evidence="2">The sequence shown here is derived from an EMBL/GenBank/DDBJ whole genome shotgun (WGS) entry which is preliminary data.</text>
</comment>